<evidence type="ECO:0000256" key="1">
    <source>
        <dbReference type="SAM" id="MobiDB-lite"/>
    </source>
</evidence>
<keyword evidence="3" id="KW-1185">Reference proteome</keyword>
<evidence type="ECO:0000313" key="3">
    <source>
        <dbReference type="Proteomes" id="UP001479290"/>
    </source>
</evidence>
<accession>A0AAW1ZZ43</accession>
<feature type="non-terminal residue" evidence="2">
    <location>
        <position position="60"/>
    </location>
</feature>
<name>A0AAW1ZZ43_CULAL</name>
<gene>
    <name evidence="2" type="ORF">ABG768_004954</name>
</gene>
<proteinExistence type="predicted"/>
<comment type="caution">
    <text evidence="2">The sequence shown here is derived from an EMBL/GenBank/DDBJ whole genome shotgun (WGS) entry which is preliminary data.</text>
</comment>
<feature type="region of interest" description="Disordered" evidence="1">
    <location>
        <begin position="1"/>
        <end position="60"/>
    </location>
</feature>
<protein>
    <submittedName>
        <fullName evidence="2">Uncharacterized protein</fullName>
    </submittedName>
</protein>
<dbReference type="AlphaFoldDB" id="A0AAW1ZZ43"/>
<organism evidence="2 3">
    <name type="scientific">Culter alburnus</name>
    <name type="common">Topmouth culter</name>
    <dbReference type="NCBI Taxonomy" id="194366"/>
    <lineage>
        <taxon>Eukaryota</taxon>
        <taxon>Metazoa</taxon>
        <taxon>Chordata</taxon>
        <taxon>Craniata</taxon>
        <taxon>Vertebrata</taxon>
        <taxon>Euteleostomi</taxon>
        <taxon>Actinopterygii</taxon>
        <taxon>Neopterygii</taxon>
        <taxon>Teleostei</taxon>
        <taxon>Ostariophysi</taxon>
        <taxon>Cypriniformes</taxon>
        <taxon>Xenocyprididae</taxon>
        <taxon>Xenocypridinae</taxon>
        <taxon>Culter</taxon>
    </lineage>
</organism>
<dbReference type="Proteomes" id="UP001479290">
    <property type="component" value="Unassembled WGS sequence"/>
</dbReference>
<sequence length="60" mass="6369">MLSHSPLLFHHKQTQCPAGVAGTRGPRAGLKHGPRGLSEGPEQQGFRSPPALSRSLSGER</sequence>
<dbReference type="EMBL" id="JAWDJR010000012">
    <property type="protein sequence ID" value="KAK9965888.1"/>
    <property type="molecule type" value="Genomic_DNA"/>
</dbReference>
<reference evidence="2 3" key="1">
    <citation type="submission" date="2024-05" db="EMBL/GenBank/DDBJ databases">
        <title>A high-quality chromosomal-level genome assembly of Topmouth culter (Culter alburnus).</title>
        <authorList>
            <person name="Zhao H."/>
        </authorList>
    </citation>
    <scope>NUCLEOTIDE SEQUENCE [LARGE SCALE GENOMIC DNA]</scope>
    <source>
        <strain evidence="2">CATC2023</strain>
        <tissue evidence="2">Muscle</tissue>
    </source>
</reference>
<evidence type="ECO:0000313" key="2">
    <source>
        <dbReference type="EMBL" id="KAK9965888.1"/>
    </source>
</evidence>